<feature type="compositionally biased region" description="Polar residues" evidence="1">
    <location>
        <begin position="87"/>
        <end position="97"/>
    </location>
</feature>
<feature type="compositionally biased region" description="Low complexity" evidence="1">
    <location>
        <begin position="34"/>
        <end position="43"/>
    </location>
</feature>
<accession>A0ABQ8Z988</accession>
<organism evidence="2 3">
    <name type="scientific">Anaeramoeba flamelloides</name>
    <dbReference type="NCBI Taxonomy" id="1746091"/>
    <lineage>
        <taxon>Eukaryota</taxon>
        <taxon>Metamonada</taxon>
        <taxon>Anaeramoebidae</taxon>
        <taxon>Anaeramoeba</taxon>
    </lineage>
</organism>
<evidence type="ECO:0000313" key="2">
    <source>
        <dbReference type="EMBL" id="KAJ6253456.1"/>
    </source>
</evidence>
<evidence type="ECO:0000256" key="1">
    <source>
        <dbReference type="SAM" id="MobiDB-lite"/>
    </source>
</evidence>
<name>A0ABQ8Z988_9EUKA</name>
<sequence>MVNNFTKLRFKNITGYQHVPSDHTKKNYQQYGDNPKNLNQNMINNNQTQRGTRIMSLRPGIMIRFNDMKSIQNPVLTRESRKKPKNKVQTFQRTQQR</sequence>
<evidence type="ECO:0000313" key="3">
    <source>
        <dbReference type="Proteomes" id="UP001150062"/>
    </source>
</evidence>
<gene>
    <name evidence="2" type="ORF">M0813_13427</name>
</gene>
<dbReference type="EMBL" id="JAOAOG010000030">
    <property type="protein sequence ID" value="KAJ6253456.1"/>
    <property type="molecule type" value="Genomic_DNA"/>
</dbReference>
<dbReference type="Proteomes" id="UP001150062">
    <property type="component" value="Unassembled WGS sequence"/>
</dbReference>
<feature type="region of interest" description="Disordered" evidence="1">
    <location>
        <begin position="17"/>
        <end position="43"/>
    </location>
</feature>
<feature type="region of interest" description="Disordered" evidence="1">
    <location>
        <begin position="72"/>
        <end position="97"/>
    </location>
</feature>
<reference evidence="2" key="1">
    <citation type="submission" date="2022-08" db="EMBL/GenBank/DDBJ databases">
        <title>Novel sulfate-reducing endosymbionts in the free-living metamonad Anaeramoeba.</title>
        <authorList>
            <person name="Jerlstrom-Hultqvist J."/>
            <person name="Cepicka I."/>
            <person name="Gallot-Lavallee L."/>
            <person name="Salas-Leiva D."/>
            <person name="Curtis B.A."/>
            <person name="Zahonova K."/>
            <person name="Pipaliya S."/>
            <person name="Dacks J."/>
            <person name="Roger A.J."/>
        </authorList>
    </citation>
    <scope>NUCLEOTIDE SEQUENCE</scope>
    <source>
        <strain evidence="2">Schooner1</strain>
    </source>
</reference>
<protein>
    <submittedName>
        <fullName evidence="2">Uncharacterized protein</fullName>
    </submittedName>
</protein>
<keyword evidence="3" id="KW-1185">Reference proteome</keyword>
<comment type="caution">
    <text evidence="2">The sequence shown here is derived from an EMBL/GenBank/DDBJ whole genome shotgun (WGS) entry which is preliminary data.</text>
</comment>
<proteinExistence type="predicted"/>